<evidence type="ECO:0000313" key="3">
    <source>
        <dbReference type="Proteomes" id="UP001066276"/>
    </source>
</evidence>
<reference evidence="2" key="1">
    <citation type="journal article" date="2022" name="bioRxiv">
        <title>Sequencing and chromosome-scale assembly of the giantPleurodeles waltlgenome.</title>
        <authorList>
            <person name="Brown T."/>
            <person name="Elewa A."/>
            <person name="Iarovenko S."/>
            <person name="Subramanian E."/>
            <person name="Araus A.J."/>
            <person name="Petzold A."/>
            <person name="Susuki M."/>
            <person name="Suzuki K.-i.T."/>
            <person name="Hayashi T."/>
            <person name="Toyoda A."/>
            <person name="Oliveira C."/>
            <person name="Osipova E."/>
            <person name="Leigh N.D."/>
            <person name="Simon A."/>
            <person name="Yun M.H."/>
        </authorList>
    </citation>
    <scope>NUCLEOTIDE SEQUENCE</scope>
    <source>
        <strain evidence="2">20211129_DDA</strain>
        <tissue evidence="2">Liver</tissue>
    </source>
</reference>
<name>A0AAV7TB34_PLEWA</name>
<sequence length="115" mass="12571">MEQLGNLVRVRAQTHGAHPWSSLAVCVATEHQLLQPAGFFIAPKIVKSAKAPRHSWVKPDSGPDANMRNRKQPPHFQVARISEHRTGRQSGLTVEKAAKNAGGPRQHSGCKDNVV</sequence>
<evidence type="ECO:0000256" key="1">
    <source>
        <dbReference type="SAM" id="MobiDB-lite"/>
    </source>
</evidence>
<accession>A0AAV7TB34</accession>
<proteinExistence type="predicted"/>
<gene>
    <name evidence="2" type="ORF">NDU88_005604</name>
</gene>
<protein>
    <submittedName>
        <fullName evidence="2">Uncharacterized protein</fullName>
    </submittedName>
</protein>
<organism evidence="2 3">
    <name type="scientific">Pleurodeles waltl</name>
    <name type="common">Iberian ribbed newt</name>
    <dbReference type="NCBI Taxonomy" id="8319"/>
    <lineage>
        <taxon>Eukaryota</taxon>
        <taxon>Metazoa</taxon>
        <taxon>Chordata</taxon>
        <taxon>Craniata</taxon>
        <taxon>Vertebrata</taxon>
        <taxon>Euteleostomi</taxon>
        <taxon>Amphibia</taxon>
        <taxon>Batrachia</taxon>
        <taxon>Caudata</taxon>
        <taxon>Salamandroidea</taxon>
        <taxon>Salamandridae</taxon>
        <taxon>Pleurodelinae</taxon>
        <taxon>Pleurodeles</taxon>
    </lineage>
</organism>
<feature type="region of interest" description="Disordered" evidence="1">
    <location>
        <begin position="48"/>
        <end position="115"/>
    </location>
</feature>
<dbReference type="AlphaFoldDB" id="A0AAV7TB34"/>
<dbReference type="Proteomes" id="UP001066276">
    <property type="component" value="Chromosome 4_1"/>
</dbReference>
<keyword evidence="3" id="KW-1185">Reference proteome</keyword>
<dbReference type="EMBL" id="JANPWB010000007">
    <property type="protein sequence ID" value="KAJ1173778.1"/>
    <property type="molecule type" value="Genomic_DNA"/>
</dbReference>
<evidence type="ECO:0000313" key="2">
    <source>
        <dbReference type="EMBL" id="KAJ1173778.1"/>
    </source>
</evidence>
<comment type="caution">
    <text evidence="2">The sequence shown here is derived from an EMBL/GenBank/DDBJ whole genome shotgun (WGS) entry which is preliminary data.</text>
</comment>